<evidence type="ECO:0000256" key="1">
    <source>
        <dbReference type="ARBA" id="ARBA00004713"/>
    </source>
</evidence>
<feature type="site" description="Transition state stabilizer" evidence="8">
    <location>
        <position position="197"/>
    </location>
</feature>
<evidence type="ECO:0000313" key="11">
    <source>
        <dbReference type="EMBL" id="OSS41589.1"/>
    </source>
</evidence>
<dbReference type="EC" id="2.4.99.12" evidence="2 9"/>
<dbReference type="STRING" id="1562698.DESAMIL20_1142"/>
<comment type="pathway">
    <text evidence="1 9">Bacterial outer membrane biogenesis; LPS core biosynthesis.</text>
</comment>
<feature type="active site" description="Proton acceptor" evidence="7">
    <location>
        <position position="57"/>
    </location>
</feature>
<dbReference type="InterPro" id="IPR007507">
    <property type="entry name" value="Glycos_transf_N"/>
</dbReference>
<comment type="caution">
    <text evidence="11">The sequence shown here is derived from an EMBL/GenBank/DDBJ whole genome shotgun (WGS) entry which is preliminary data.</text>
</comment>
<dbReference type="InterPro" id="IPR038107">
    <property type="entry name" value="Glycos_transf_N_sf"/>
</dbReference>
<feature type="transmembrane region" description="Helical" evidence="9">
    <location>
        <begin position="6"/>
        <end position="24"/>
    </location>
</feature>
<proteinExistence type="inferred from homology"/>
<evidence type="ECO:0000256" key="7">
    <source>
        <dbReference type="PIRSR" id="PIRSR639901-1"/>
    </source>
</evidence>
<dbReference type="EMBL" id="MDSU01000018">
    <property type="protein sequence ID" value="OSS41589.1"/>
    <property type="molecule type" value="Genomic_DNA"/>
</dbReference>
<comment type="catalytic activity">
    <reaction evidence="6 9">
        <text>lipid IVA (E. coli) + CMP-3-deoxy-beta-D-manno-octulosonate = alpha-Kdo-(2-&gt;6)-lipid IVA (E. coli) + CMP + H(+)</text>
        <dbReference type="Rhea" id="RHEA:28066"/>
        <dbReference type="ChEBI" id="CHEBI:15378"/>
        <dbReference type="ChEBI" id="CHEBI:58603"/>
        <dbReference type="ChEBI" id="CHEBI:60364"/>
        <dbReference type="ChEBI" id="CHEBI:60377"/>
        <dbReference type="ChEBI" id="CHEBI:85987"/>
        <dbReference type="EC" id="2.4.99.12"/>
    </reaction>
</comment>
<keyword evidence="12" id="KW-1185">Reference proteome</keyword>
<evidence type="ECO:0000313" key="12">
    <source>
        <dbReference type="Proteomes" id="UP000194141"/>
    </source>
</evidence>
<dbReference type="PANTHER" id="PTHR42755">
    <property type="entry name" value="3-DEOXY-MANNO-OCTULOSONATE CYTIDYLYLTRANSFERASE"/>
    <property type="match status" value="1"/>
</dbReference>
<evidence type="ECO:0000256" key="5">
    <source>
        <dbReference type="ARBA" id="ARBA00031445"/>
    </source>
</evidence>
<protein>
    <recommendedName>
        <fullName evidence="3 9">3-deoxy-D-manno-octulosonic acid transferase</fullName>
        <shortName evidence="9">Kdo transferase</shortName>
        <ecNumber evidence="2 9">2.4.99.12</ecNumber>
    </recommendedName>
    <alternativeName>
        <fullName evidence="5 9">Lipid IV(A) 3-deoxy-D-manno-octulosonic acid transferase</fullName>
    </alternativeName>
</protein>
<organism evidence="11 12">
    <name type="scientific">Desulfurella amilsii</name>
    <dbReference type="NCBI Taxonomy" id="1562698"/>
    <lineage>
        <taxon>Bacteria</taxon>
        <taxon>Pseudomonadati</taxon>
        <taxon>Campylobacterota</taxon>
        <taxon>Desulfurellia</taxon>
        <taxon>Desulfurellales</taxon>
        <taxon>Desulfurellaceae</taxon>
        <taxon>Desulfurella</taxon>
    </lineage>
</organism>
<feature type="site" description="Transition state stabilizer" evidence="8">
    <location>
        <position position="123"/>
    </location>
</feature>
<keyword evidence="4 9" id="KW-0808">Transferase</keyword>
<evidence type="ECO:0000256" key="6">
    <source>
        <dbReference type="ARBA" id="ARBA00049183"/>
    </source>
</evidence>
<keyword evidence="9" id="KW-0812">Transmembrane</keyword>
<dbReference type="UniPathway" id="UPA00958"/>
<feature type="domain" description="3-deoxy-D-manno-octulosonic-acid transferase N-terminal" evidence="10">
    <location>
        <begin position="40"/>
        <end position="199"/>
    </location>
</feature>
<keyword evidence="9" id="KW-1003">Cell membrane</keyword>
<reference evidence="11 12" key="1">
    <citation type="journal article" date="2017" name="Front. Microbiol.">
        <title>Genome Sequence of Desulfurella amilsii Strain TR1 and Comparative Genomics of Desulfurellaceae Family.</title>
        <authorList>
            <person name="Florentino A.P."/>
            <person name="Stams A.J."/>
            <person name="Sanchez-Andrea I."/>
        </authorList>
    </citation>
    <scope>NUCLEOTIDE SEQUENCE [LARGE SCALE GENOMIC DNA]</scope>
    <source>
        <strain evidence="11 12">TR1</strain>
    </source>
</reference>
<dbReference type="GO" id="GO:0005886">
    <property type="term" value="C:plasma membrane"/>
    <property type="evidence" value="ECO:0007669"/>
    <property type="project" value="UniProtKB-SubCell"/>
</dbReference>
<evidence type="ECO:0000256" key="4">
    <source>
        <dbReference type="ARBA" id="ARBA00022679"/>
    </source>
</evidence>
<accession>A0A1X4XVM6</accession>
<keyword evidence="9" id="KW-0448">Lipopolysaccharide biosynthesis</keyword>
<dbReference type="GO" id="GO:0043842">
    <property type="term" value="F:Kdo transferase activity"/>
    <property type="evidence" value="ECO:0007669"/>
    <property type="project" value="UniProtKB-EC"/>
</dbReference>
<evidence type="ECO:0000256" key="9">
    <source>
        <dbReference type="RuleBase" id="RU365103"/>
    </source>
</evidence>
<evidence type="ECO:0000256" key="8">
    <source>
        <dbReference type="PIRSR" id="PIRSR639901-2"/>
    </source>
</evidence>
<keyword evidence="9" id="KW-1133">Transmembrane helix</keyword>
<evidence type="ECO:0000259" key="10">
    <source>
        <dbReference type="Pfam" id="PF04413"/>
    </source>
</evidence>
<keyword evidence="9" id="KW-0472">Membrane</keyword>
<dbReference type="Pfam" id="PF04413">
    <property type="entry name" value="Glycos_transf_N"/>
    <property type="match status" value="1"/>
</dbReference>
<evidence type="ECO:0000256" key="2">
    <source>
        <dbReference type="ARBA" id="ARBA00012621"/>
    </source>
</evidence>
<gene>
    <name evidence="11" type="ORF">DESAMIL20_1142</name>
</gene>
<sequence length="396" mass="46499">MLSYNIILLLVFIIISPFLLYKAITKKRFRYRLFDRVIPKAVQEKDYILVHLASLGEAKAFLNIKDTIENLFKKKIIFSVTSNIGYDYLKKEGFDVFLAPLDFYFLYKKLFNDNLPFLSIFFETEIWPAYINFFKNNHIRIFLINARMSEKSYKFYKKLKVFFSSISKFDVIIAKSQNDKERFYKFNKNVKVCDNVKYALQSKKFEYEFLPILKSHNKKIFVFSSFHCQELDFLSKAIIRVLSFGYKVVLAPRYLEDLPLFEKMLKDLGLDYNLLSSMKNTIKDCILVDSFGVLEAIYSISDKVFVGGSVAGTLKGHNPIEPAIYKNFVFCGLYMDSFKEEVGFLKKLGCLAQINDIDELSNYLKQPNLAFCDLEQKRQQIIECYKRVFLKFVTQA</sequence>
<dbReference type="AlphaFoldDB" id="A0A1X4XVM6"/>
<dbReference type="Gene3D" id="3.40.50.2000">
    <property type="entry name" value="Glycogen Phosphorylase B"/>
    <property type="match status" value="1"/>
</dbReference>
<dbReference type="GO" id="GO:0009244">
    <property type="term" value="P:lipopolysaccharide core region biosynthetic process"/>
    <property type="evidence" value="ECO:0007669"/>
    <property type="project" value="UniProtKB-UniRule"/>
</dbReference>
<dbReference type="RefSeq" id="WP_239393480.1">
    <property type="nucleotide sequence ID" value="NZ_MDSU01000018.1"/>
</dbReference>
<dbReference type="Proteomes" id="UP000194141">
    <property type="component" value="Unassembled WGS sequence"/>
</dbReference>
<dbReference type="PANTHER" id="PTHR42755:SF1">
    <property type="entry name" value="3-DEOXY-D-MANNO-OCTULOSONIC ACID TRANSFERASE, MITOCHONDRIAL-RELATED"/>
    <property type="match status" value="1"/>
</dbReference>
<name>A0A1X4XVM6_9BACT</name>
<comment type="subcellular location">
    <subcellularLocation>
        <location evidence="9">Cell membrane</location>
    </subcellularLocation>
</comment>
<comment type="similarity">
    <text evidence="9">Belongs to the glycosyltransferase group 1 family.</text>
</comment>
<dbReference type="InterPro" id="IPR039901">
    <property type="entry name" value="Kdotransferase"/>
</dbReference>
<dbReference type="GO" id="GO:0009245">
    <property type="term" value="P:lipid A biosynthetic process"/>
    <property type="evidence" value="ECO:0007669"/>
    <property type="project" value="TreeGrafter"/>
</dbReference>
<comment type="function">
    <text evidence="9">Involved in lipopolysaccharide (LPS) biosynthesis. Catalyzes the transfer of 3-deoxy-D-manno-octulosonate (Kdo) residue(s) from CMP-Kdo to lipid IV(A), the tetraacyldisaccharide-1,4'-bisphosphate precursor of lipid A.</text>
</comment>
<evidence type="ECO:0000256" key="3">
    <source>
        <dbReference type="ARBA" id="ARBA00019077"/>
    </source>
</evidence>
<dbReference type="Gene3D" id="3.40.50.11720">
    <property type="entry name" value="3-Deoxy-D-manno-octulosonic-acid transferase, N-terminal domain"/>
    <property type="match status" value="1"/>
</dbReference>